<evidence type="ECO:0000313" key="2">
    <source>
        <dbReference type="Proteomes" id="UP000024404"/>
    </source>
</evidence>
<reference evidence="2" key="1">
    <citation type="submission" date="2013-10" db="EMBL/GenBank/DDBJ databases">
        <title>Genome sequencing of Onchocerca volvulus.</title>
        <authorList>
            <person name="Cotton J."/>
            <person name="Tsai J."/>
            <person name="Stanley E."/>
            <person name="Tracey A."/>
            <person name="Holroyd N."/>
            <person name="Lustigman S."/>
            <person name="Berriman M."/>
        </authorList>
    </citation>
    <scope>NUCLEOTIDE SEQUENCE</scope>
</reference>
<protein>
    <submittedName>
        <fullName evidence="1">Uncharacterized protein</fullName>
    </submittedName>
</protein>
<name>A0A8R1TLD2_ONCVO</name>
<dbReference type="Proteomes" id="UP000024404">
    <property type="component" value="Unassembled WGS sequence"/>
</dbReference>
<keyword evidence="2" id="KW-1185">Reference proteome</keyword>
<dbReference type="EMBL" id="CMVM020000375">
    <property type="status" value="NOT_ANNOTATED_CDS"/>
    <property type="molecule type" value="Genomic_DNA"/>
</dbReference>
<sequence length="98" mass="11719">MKFITIGTLIFHELSKQNYVTRITVLNAVFFLVILDKDKHDFKMVNQIENNVGTITENNRGIYWIRTVTIYDDLFLDIILRIIQNDEILYDMLCRNIY</sequence>
<dbReference type="AlphaFoldDB" id="A0A8R1TLD2"/>
<dbReference type="EnsemblMetazoa" id="OVOC11525.1">
    <property type="protein sequence ID" value="OVOC11525.1"/>
    <property type="gene ID" value="WBGene00248334"/>
</dbReference>
<reference evidence="1" key="2">
    <citation type="submission" date="2022-06" db="UniProtKB">
        <authorList>
            <consortium name="EnsemblMetazoa"/>
        </authorList>
    </citation>
    <scope>IDENTIFICATION</scope>
</reference>
<accession>A0A8R1TLD2</accession>
<organism evidence="1 2">
    <name type="scientific">Onchocerca volvulus</name>
    <dbReference type="NCBI Taxonomy" id="6282"/>
    <lineage>
        <taxon>Eukaryota</taxon>
        <taxon>Metazoa</taxon>
        <taxon>Ecdysozoa</taxon>
        <taxon>Nematoda</taxon>
        <taxon>Chromadorea</taxon>
        <taxon>Rhabditida</taxon>
        <taxon>Spirurina</taxon>
        <taxon>Spiruromorpha</taxon>
        <taxon>Filarioidea</taxon>
        <taxon>Onchocercidae</taxon>
        <taxon>Onchocerca</taxon>
    </lineage>
</organism>
<evidence type="ECO:0000313" key="1">
    <source>
        <dbReference type="EnsemblMetazoa" id="OVOC11525.1"/>
    </source>
</evidence>
<proteinExistence type="predicted"/>